<keyword evidence="1" id="KW-1133">Transmembrane helix</keyword>
<proteinExistence type="predicted"/>
<keyword evidence="1" id="KW-0812">Transmembrane</keyword>
<protein>
    <submittedName>
        <fullName evidence="2">Uncharacterized protein</fullName>
    </submittedName>
</protein>
<accession>A0A6C0BFK2</accession>
<reference evidence="2" key="1">
    <citation type="journal article" date="2020" name="Nature">
        <title>Giant virus diversity and host interactions through global metagenomics.</title>
        <authorList>
            <person name="Schulz F."/>
            <person name="Roux S."/>
            <person name="Paez-Espino D."/>
            <person name="Jungbluth S."/>
            <person name="Walsh D.A."/>
            <person name="Denef V.J."/>
            <person name="McMahon K.D."/>
            <person name="Konstantinidis K.T."/>
            <person name="Eloe-Fadrosh E.A."/>
            <person name="Kyrpides N.C."/>
            <person name="Woyke T."/>
        </authorList>
    </citation>
    <scope>NUCLEOTIDE SEQUENCE</scope>
    <source>
        <strain evidence="2">GVMAG-M-3300010160-60</strain>
    </source>
</reference>
<feature type="transmembrane region" description="Helical" evidence="1">
    <location>
        <begin position="69"/>
        <end position="87"/>
    </location>
</feature>
<dbReference type="EMBL" id="MN739130">
    <property type="protein sequence ID" value="QHS90163.1"/>
    <property type="molecule type" value="Genomic_DNA"/>
</dbReference>
<organism evidence="2">
    <name type="scientific">viral metagenome</name>
    <dbReference type="NCBI Taxonomy" id="1070528"/>
    <lineage>
        <taxon>unclassified sequences</taxon>
        <taxon>metagenomes</taxon>
        <taxon>organismal metagenomes</taxon>
    </lineage>
</organism>
<evidence type="ECO:0000313" key="2">
    <source>
        <dbReference type="EMBL" id="QHS90163.1"/>
    </source>
</evidence>
<feature type="transmembrane region" description="Helical" evidence="1">
    <location>
        <begin position="93"/>
        <end position="111"/>
    </location>
</feature>
<dbReference type="AlphaFoldDB" id="A0A6C0BFK2"/>
<name>A0A6C0BFK2_9ZZZZ</name>
<evidence type="ECO:0000256" key="1">
    <source>
        <dbReference type="SAM" id="Phobius"/>
    </source>
</evidence>
<sequence>MYYKIIMIKKNFTVRLAQEQQYNNLLSSLESARTAYNTAIKEIDACKKKDECNKDDYPGYILRFKYSKWLLIFILFGVLSLILFLGASDTVKYHTMLIILLVILIGFGIYLRCDKYYIMLTNDIYQYV</sequence>
<keyword evidence="1" id="KW-0472">Membrane</keyword>